<dbReference type="InterPro" id="IPR025420">
    <property type="entry name" value="DUF4143"/>
</dbReference>
<accession>A0A3G3IFK8</accession>
<reference evidence="3 4" key="1">
    <citation type="submission" date="2016-10" db="EMBL/GenBank/DDBJ databases">
        <title>Complete genome of the TMA-utilizing, human hosted archaeon Methanomethylophilus alvus Gen. nov, sp. nov., strain Mx-05, derived from a pure culture.</title>
        <authorList>
            <person name="Brugere J.-F."/>
            <person name="Ben Hania W."/>
            <person name="Chaudhary P.P."/>
            <person name="Gaci N."/>
            <person name="Borrel G."/>
            <person name="Cao Van Tuat L."/>
            <person name="Fardeau M.-L."/>
            <person name="Harris H.M.B."/>
            <person name="O'Toole P.W."/>
            <person name="Ollivier B."/>
        </authorList>
    </citation>
    <scope>NUCLEOTIDE SEQUENCE [LARGE SCALE GENOMIC DNA]</scope>
    <source>
        <strain evidence="3 4">Mx-05</strain>
    </source>
</reference>
<evidence type="ECO:0000313" key="4">
    <source>
        <dbReference type="Proteomes" id="UP000273278"/>
    </source>
</evidence>
<dbReference type="PANTHER" id="PTHR43566">
    <property type="entry name" value="CONSERVED PROTEIN"/>
    <property type="match status" value="1"/>
</dbReference>
<dbReference type="RefSeq" id="WP_015504033.1">
    <property type="nucleotide sequence ID" value="NZ_CP017686.1"/>
</dbReference>
<dbReference type="Proteomes" id="UP000273278">
    <property type="component" value="Chromosome"/>
</dbReference>
<dbReference type="Pfam" id="PF13173">
    <property type="entry name" value="AAA_14"/>
    <property type="match status" value="1"/>
</dbReference>
<dbReference type="OMA" id="SYSRNIC"/>
<dbReference type="PANTHER" id="PTHR43566:SF2">
    <property type="entry name" value="DUF4143 DOMAIN-CONTAINING PROTEIN"/>
    <property type="match status" value="1"/>
</dbReference>
<evidence type="ECO:0000259" key="2">
    <source>
        <dbReference type="Pfam" id="PF13635"/>
    </source>
</evidence>
<dbReference type="InterPro" id="IPR027417">
    <property type="entry name" value="P-loop_NTPase"/>
</dbReference>
<sequence length="425" mass="47240">MVYRPRIVDSILDRKLSVFGAVVITGPKGCGKTTTAKQKAKSVIEFQDEDRREGYLSVASEMPSKLLEGAKPRLFDEWQDAPKMWGAIRKSVDDTQKTGQYILTGSTSKDVDVPHTGTMRISKLQMYPMSLFESGESNGTVSIMDLFDNPGGFDGCHSDLDMDGIIHAICRGGWPSAVNIHKASDSLMIAKDLFEQTCEVDSSKVDGVKRNPLVMKQLLRSYSRNICQLAENKTIITDVNAKYPFSESTYYNYIGALSKLYITADVDAWCPAIRSKTVIRASPKKNLIDPSIAVAALGIGPKYFNSDFNTLGFLFESLCIRDLKIYSSKYGGTVSYYHDRYGLEADAVLHLSDGRYALCEIKLGQKDVDEGAAHLLKIESLIRENNVDARISIREPDLKIVITGTEYGYRRDDGVFVIPIATLRD</sequence>
<evidence type="ECO:0000259" key="1">
    <source>
        <dbReference type="Pfam" id="PF13173"/>
    </source>
</evidence>
<feature type="domain" description="AAA" evidence="1">
    <location>
        <begin position="21"/>
        <end position="133"/>
    </location>
</feature>
<feature type="domain" description="DUF4143" evidence="2">
    <location>
        <begin position="200"/>
        <end position="363"/>
    </location>
</feature>
<proteinExistence type="predicted"/>
<dbReference type="Pfam" id="PF13635">
    <property type="entry name" value="DUF4143"/>
    <property type="match status" value="1"/>
</dbReference>
<gene>
    <name evidence="3" type="ORF">BKD89_00605</name>
</gene>
<dbReference type="GeneID" id="41320925"/>
<protein>
    <submittedName>
        <fullName evidence="3">AAA family ATPase</fullName>
    </submittedName>
</protein>
<name>A0A3G3IFK8_9ARCH</name>
<dbReference type="InterPro" id="IPR041682">
    <property type="entry name" value="AAA_14"/>
</dbReference>
<dbReference type="AlphaFoldDB" id="A0A3G3IFK8"/>
<dbReference type="SUPFAM" id="SSF52540">
    <property type="entry name" value="P-loop containing nucleoside triphosphate hydrolases"/>
    <property type="match status" value="1"/>
</dbReference>
<dbReference type="EMBL" id="CP017686">
    <property type="protein sequence ID" value="AYQ54322.1"/>
    <property type="molecule type" value="Genomic_DNA"/>
</dbReference>
<organism evidence="3 4">
    <name type="scientific">Methanomethylophilus alvi</name>
    <dbReference type="NCBI Taxonomy" id="1291540"/>
    <lineage>
        <taxon>Archaea</taxon>
        <taxon>Methanobacteriati</taxon>
        <taxon>Thermoplasmatota</taxon>
        <taxon>Thermoplasmata</taxon>
        <taxon>Methanomassiliicoccales</taxon>
        <taxon>Methanomethylophilaceae</taxon>
        <taxon>Methanomethylophilus</taxon>
    </lineage>
</organism>
<evidence type="ECO:0000313" key="3">
    <source>
        <dbReference type="EMBL" id="AYQ54322.1"/>
    </source>
</evidence>